<dbReference type="Proteomes" id="UP001595476">
    <property type="component" value="Unassembled WGS sequence"/>
</dbReference>
<feature type="compositionally biased region" description="Low complexity" evidence="3">
    <location>
        <begin position="161"/>
        <end position="171"/>
    </location>
</feature>
<gene>
    <name evidence="5" type="ORF">ACFOEK_08075</name>
</gene>
<accession>A0ABV7HE85</accession>
<evidence type="ECO:0000259" key="4">
    <source>
        <dbReference type="PROSITE" id="PS50894"/>
    </source>
</evidence>
<keyword evidence="1" id="KW-0902">Two-component regulatory system</keyword>
<comment type="caution">
    <text evidence="5">The sequence shown here is derived from an EMBL/GenBank/DDBJ whole genome shotgun (WGS) entry which is preliminary data.</text>
</comment>
<dbReference type="SUPFAM" id="SSF47226">
    <property type="entry name" value="Histidine-containing phosphotransfer domain, HPT domain"/>
    <property type="match status" value="1"/>
</dbReference>
<evidence type="ECO:0000256" key="3">
    <source>
        <dbReference type="SAM" id="MobiDB-lite"/>
    </source>
</evidence>
<evidence type="ECO:0000256" key="1">
    <source>
        <dbReference type="ARBA" id="ARBA00023012"/>
    </source>
</evidence>
<dbReference type="Gene3D" id="1.20.120.160">
    <property type="entry name" value="HPT domain"/>
    <property type="match status" value="1"/>
</dbReference>
<feature type="domain" description="HPt" evidence="4">
    <location>
        <begin position="312"/>
        <end position="400"/>
    </location>
</feature>
<evidence type="ECO:0000256" key="2">
    <source>
        <dbReference type="PROSITE-ProRule" id="PRU00110"/>
    </source>
</evidence>
<dbReference type="EMBL" id="JBHRSZ010000004">
    <property type="protein sequence ID" value="MFC3150981.1"/>
    <property type="molecule type" value="Genomic_DNA"/>
</dbReference>
<dbReference type="InterPro" id="IPR008207">
    <property type="entry name" value="Sig_transdc_His_kin_Hpt_dom"/>
</dbReference>
<dbReference type="SUPFAM" id="SSF52172">
    <property type="entry name" value="CheY-like"/>
    <property type="match status" value="1"/>
</dbReference>
<dbReference type="PROSITE" id="PS50894">
    <property type="entry name" value="HPT"/>
    <property type="match status" value="1"/>
</dbReference>
<protein>
    <submittedName>
        <fullName evidence="5">Hpt domain-containing protein</fullName>
    </submittedName>
</protein>
<sequence length="400" mass="45648">MRILLFKHHTATFKHIKQVVKSAFPGTSFDLTDNCEQTLQQLNHSHHDLCLLDLSRSNLSNYAGLISRVTHTQTAIPILFLSSKKNYHTLQRIMCLTHHAQSEARPIENPKSLLSPMYECLPKEQITPLLIKHTCEKLIERHTQRKRTDSFPAQRHPDPLPSRSGTSTSLLSSQDINNSLSSLRVFIDNLIEATSELSSTNLTQEQLTYVNNILYDSQCMSRNVYWMQRESIKGNYGQSKPHMEDQANKAFELSKPSIQTSSALLAKSTRRHLQLNQQLDQIAEMTKPDSHNWEQESYNREPPSNCRLTYQYQSILAKKLPNFLQRSTTLLMDIQTAVLNQDAHALESAAHTFKGLATSFQFFHLAETCEELEHLAGQHDLSASESHITKLHQQLTGIHS</sequence>
<feature type="modified residue" description="Phosphohistidine" evidence="2">
    <location>
        <position position="351"/>
    </location>
</feature>
<dbReference type="RefSeq" id="WP_386718905.1">
    <property type="nucleotide sequence ID" value="NZ_JBHRSZ010000004.1"/>
</dbReference>
<dbReference type="InterPro" id="IPR036641">
    <property type="entry name" value="HPT_dom_sf"/>
</dbReference>
<feature type="region of interest" description="Disordered" evidence="3">
    <location>
        <begin position="143"/>
        <end position="171"/>
    </location>
</feature>
<reference evidence="6" key="1">
    <citation type="journal article" date="2019" name="Int. J. Syst. Evol. Microbiol.">
        <title>The Global Catalogue of Microorganisms (GCM) 10K type strain sequencing project: providing services to taxonomists for standard genome sequencing and annotation.</title>
        <authorList>
            <consortium name="The Broad Institute Genomics Platform"/>
            <consortium name="The Broad Institute Genome Sequencing Center for Infectious Disease"/>
            <person name="Wu L."/>
            <person name="Ma J."/>
        </authorList>
    </citation>
    <scope>NUCLEOTIDE SEQUENCE [LARGE SCALE GENOMIC DNA]</scope>
    <source>
        <strain evidence="6">KCTC 52438</strain>
    </source>
</reference>
<keyword evidence="2" id="KW-0597">Phosphoprotein</keyword>
<dbReference type="Pfam" id="PF01627">
    <property type="entry name" value="Hpt"/>
    <property type="match status" value="1"/>
</dbReference>
<name>A0ABV7HE85_9GAMM</name>
<organism evidence="5 6">
    <name type="scientific">Litoribrevibacter euphylliae</name>
    <dbReference type="NCBI Taxonomy" id="1834034"/>
    <lineage>
        <taxon>Bacteria</taxon>
        <taxon>Pseudomonadati</taxon>
        <taxon>Pseudomonadota</taxon>
        <taxon>Gammaproteobacteria</taxon>
        <taxon>Oceanospirillales</taxon>
        <taxon>Oceanospirillaceae</taxon>
        <taxon>Litoribrevibacter</taxon>
    </lineage>
</organism>
<dbReference type="InterPro" id="IPR011006">
    <property type="entry name" value="CheY-like_superfamily"/>
</dbReference>
<keyword evidence="6" id="KW-1185">Reference proteome</keyword>
<evidence type="ECO:0000313" key="5">
    <source>
        <dbReference type="EMBL" id="MFC3150981.1"/>
    </source>
</evidence>
<evidence type="ECO:0000313" key="6">
    <source>
        <dbReference type="Proteomes" id="UP001595476"/>
    </source>
</evidence>
<proteinExistence type="predicted"/>